<accession>A0A9Q3Z5Q0</accession>
<protein>
    <submittedName>
        <fullName evidence="1">Uncharacterized protein</fullName>
    </submittedName>
</protein>
<dbReference type="AlphaFoldDB" id="A0A9Q3Z5Q0"/>
<dbReference type="EMBL" id="JAJSBI010000007">
    <property type="protein sequence ID" value="MCD9875143.1"/>
    <property type="molecule type" value="Genomic_DNA"/>
</dbReference>
<proteinExistence type="predicted"/>
<evidence type="ECO:0000313" key="2">
    <source>
        <dbReference type="Proteomes" id="UP001108029"/>
    </source>
</evidence>
<evidence type="ECO:0000313" key="1">
    <source>
        <dbReference type="EMBL" id="MCD9875143.1"/>
    </source>
</evidence>
<reference evidence="1" key="1">
    <citation type="submission" date="2021-12" db="EMBL/GenBank/DDBJ databases">
        <authorList>
            <person name="Lee J.-H."/>
            <person name="Kim S.-B."/>
        </authorList>
    </citation>
    <scope>NUCLEOTIDE SEQUENCE</scope>
    <source>
        <strain evidence="1">NR30</strain>
    </source>
</reference>
<gene>
    <name evidence="1" type="ORF">LJ657_15975</name>
</gene>
<keyword evidence="2" id="KW-1185">Reference proteome</keyword>
<sequence>MPNISSPIRYRDRRSGCLGAALTDSYLDAGGDGRWRILCGLSVIGIDDQLYEARTLVTLRGVSMILK</sequence>
<dbReference type="Proteomes" id="UP001108029">
    <property type="component" value="Unassembled WGS sequence"/>
</dbReference>
<name>A0A9Q3Z5Q0_9ACTN</name>
<organism evidence="1 2">
    <name type="scientific">Streptomyces guryensis</name>
    <dbReference type="NCBI Taxonomy" id="2886947"/>
    <lineage>
        <taxon>Bacteria</taxon>
        <taxon>Bacillati</taxon>
        <taxon>Actinomycetota</taxon>
        <taxon>Actinomycetes</taxon>
        <taxon>Kitasatosporales</taxon>
        <taxon>Streptomycetaceae</taxon>
        <taxon>Streptomyces</taxon>
    </lineage>
</organism>
<comment type="caution">
    <text evidence="1">The sequence shown here is derived from an EMBL/GenBank/DDBJ whole genome shotgun (WGS) entry which is preliminary data.</text>
</comment>